<dbReference type="InterPro" id="IPR004210">
    <property type="entry name" value="BESS_motif"/>
</dbReference>
<protein>
    <recommendedName>
        <fullName evidence="1">MADF domain-containing protein</fullName>
    </recommendedName>
</protein>
<dbReference type="EMBL" id="JARQZJ010000001">
    <property type="protein sequence ID" value="KAK9869713.1"/>
    <property type="molecule type" value="Genomic_DNA"/>
</dbReference>
<evidence type="ECO:0000313" key="3">
    <source>
        <dbReference type="Proteomes" id="UP001431783"/>
    </source>
</evidence>
<dbReference type="GO" id="GO:0003677">
    <property type="term" value="F:DNA binding"/>
    <property type="evidence" value="ECO:0007669"/>
    <property type="project" value="InterPro"/>
</dbReference>
<dbReference type="GO" id="GO:0005667">
    <property type="term" value="C:transcription regulator complex"/>
    <property type="evidence" value="ECO:0007669"/>
    <property type="project" value="TreeGrafter"/>
</dbReference>
<dbReference type="GO" id="GO:0006357">
    <property type="term" value="P:regulation of transcription by RNA polymerase II"/>
    <property type="evidence" value="ECO:0007669"/>
    <property type="project" value="TreeGrafter"/>
</dbReference>
<dbReference type="SMART" id="SM00595">
    <property type="entry name" value="MADF"/>
    <property type="match status" value="1"/>
</dbReference>
<dbReference type="Proteomes" id="UP001431783">
    <property type="component" value="Unassembled WGS sequence"/>
</dbReference>
<sequence length="269" mass="31787">MEEILIEEVKKRNFLYDVRSSYYRDHNRRAQAWKEIGRILQLKPDVAKYTWEKLRRCFSNAQQRRKNWKFSIERRKRTPWKYEAIMSFLLGVTDTKTPVHKPTVLQISVNHEQNEFPIQKTENFPTEESKLKTSDINSVALQVKNSSNYDVSCTQINELSSSNRRTIDNENNKTVTVENIKQEIEDTYNSEKLAVKIQNFEEQFDGSEQFKIATYTHCLLDETDMFFLSLSKTTKTLQPRQQAEIKLLVSQAVLRTQLAEEESCYTQYS</sequence>
<dbReference type="InterPro" id="IPR039353">
    <property type="entry name" value="TF_Adf1"/>
</dbReference>
<name>A0AAW1TM53_9CUCU</name>
<dbReference type="Pfam" id="PF02944">
    <property type="entry name" value="BESS"/>
    <property type="match status" value="1"/>
</dbReference>
<evidence type="ECO:0000313" key="2">
    <source>
        <dbReference type="EMBL" id="KAK9869713.1"/>
    </source>
</evidence>
<proteinExistence type="predicted"/>
<dbReference type="PANTHER" id="PTHR12243:SF67">
    <property type="entry name" value="COREPRESSOR OF PANGOLIN, ISOFORM A-RELATED"/>
    <property type="match status" value="1"/>
</dbReference>
<dbReference type="PROSITE" id="PS51029">
    <property type="entry name" value="MADF"/>
    <property type="match status" value="1"/>
</dbReference>
<dbReference type="GO" id="GO:0005634">
    <property type="term" value="C:nucleus"/>
    <property type="evidence" value="ECO:0007669"/>
    <property type="project" value="TreeGrafter"/>
</dbReference>
<comment type="caution">
    <text evidence="2">The sequence shown here is derived from an EMBL/GenBank/DDBJ whole genome shotgun (WGS) entry which is preliminary data.</text>
</comment>
<dbReference type="AlphaFoldDB" id="A0AAW1TM53"/>
<dbReference type="InterPro" id="IPR006578">
    <property type="entry name" value="MADF-dom"/>
</dbReference>
<evidence type="ECO:0000259" key="1">
    <source>
        <dbReference type="PROSITE" id="PS51029"/>
    </source>
</evidence>
<gene>
    <name evidence="2" type="ORF">WA026_003452</name>
</gene>
<organism evidence="2 3">
    <name type="scientific">Henosepilachna vigintioctopunctata</name>
    <dbReference type="NCBI Taxonomy" id="420089"/>
    <lineage>
        <taxon>Eukaryota</taxon>
        <taxon>Metazoa</taxon>
        <taxon>Ecdysozoa</taxon>
        <taxon>Arthropoda</taxon>
        <taxon>Hexapoda</taxon>
        <taxon>Insecta</taxon>
        <taxon>Pterygota</taxon>
        <taxon>Neoptera</taxon>
        <taxon>Endopterygota</taxon>
        <taxon>Coleoptera</taxon>
        <taxon>Polyphaga</taxon>
        <taxon>Cucujiformia</taxon>
        <taxon>Coccinelloidea</taxon>
        <taxon>Coccinellidae</taxon>
        <taxon>Epilachninae</taxon>
        <taxon>Epilachnini</taxon>
        <taxon>Henosepilachna</taxon>
    </lineage>
</organism>
<accession>A0AAW1TM53</accession>
<dbReference type="Pfam" id="PF10545">
    <property type="entry name" value="MADF_DNA_bdg"/>
    <property type="match status" value="1"/>
</dbReference>
<dbReference type="PANTHER" id="PTHR12243">
    <property type="entry name" value="MADF DOMAIN TRANSCRIPTION FACTOR"/>
    <property type="match status" value="1"/>
</dbReference>
<reference evidence="2 3" key="1">
    <citation type="submission" date="2023-03" db="EMBL/GenBank/DDBJ databases">
        <title>Genome insight into feeding habits of ladybird beetles.</title>
        <authorList>
            <person name="Li H.-S."/>
            <person name="Huang Y.-H."/>
            <person name="Pang H."/>
        </authorList>
    </citation>
    <scope>NUCLEOTIDE SEQUENCE [LARGE SCALE GENOMIC DNA]</scope>
    <source>
        <strain evidence="2">SYSU_2023b</strain>
        <tissue evidence="2">Whole body</tissue>
    </source>
</reference>
<feature type="domain" description="MADF" evidence="1">
    <location>
        <begin position="4"/>
        <end position="94"/>
    </location>
</feature>
<keyword evidence="3" id="KW-1185">Reference proteome</keyword>